<accession>X1VLK6</accession>
<comment type="caution">
    <text evidence="1">The sequence shown here is derived from an EMBL/GenBank/DDBJ whole genome shotgun (WGS) entry which is preliminary data.</text>
</comment>
<protein>
    <submittedName>
        <fullName evidence="1">Uncharacterized protein</fullName>
    </submittedName>
</protein>
<proteinExistence type="predicted"/>
<dbReference type="EMBL" id="BARW01038867">
    <property type="protein sequence ID" value="GAJ16721.1"/>
    <property type="molecule type" value="Genomic_DNA"/>
</dbReference>
<feature type="non-terminal residue" evidence="1">
    <location>
        <position position="53"/>
    </location>
</feature>
<evidence type="ECO:0000313" key="1">
    <source>
        <dbReference type="EMBL" id="GAJ16721.1"/>
    </source>
</evidence>
<gene>
    <name evidence="1" type="ORF">S12H4_59464</name>
</gene>
<name>X1VLK6_9ZZZZ</name>
<sequence>MKVVITIKGGTYKGKRSNLNKEKRERILRHIDNALSQLQYSYVLSITRRVFAR</sequence>
<dbReference type="AlphaFoldDB" id="X1VLK6"/>
<organism evidence="1">
    <name type="scientific">marine sediment metagenome</name>
    <dbReference type="NCBI Taxonomy" id="412755"/>
    <lineage>
        <taxon>unclassified sequences</taxon>
        <taxon>metagenomes</taxon>
        <taxon>ecological metagenomes</taxon>
    </lineage>
</organism>
<reference evidence="1" key="1">
    <citation type="journal article" date="2014" name="Front. Microbiol.">
        <title>High frequency of phylogenetically diverse reductive dehalogenase-homologous genes in deep subseafloor sedimentary metagenomes.</title>
        <authorList>
            <person name="Kawai M."/>
            <person name="Futagami T."/>
            <person name="Toyoda A."/>
            <person name="Takaki Y."/>
            <person name="Nishi S."/>
            <person name="Hori S."/>
            <person name="Arai W."/>
            <person name="Tsubouchi T."/>
            <person name="Morono Y."/>
            <person name="Uchiyama I."/>
            <person name="Ito T."/>
            <person name="Fujiyama A."/>
            <person name="Inagaki F."/>
            <person name="Takami H."/>
        </authorList>
    </citation>
    <scope>NUCLEOTIDE SEQUENCE</scope>
    <source>
        <strain evidence="1">Expedition CK06-06</strain>
    </source>
</reference>